<accession>A0ACC2G9M9</accession>
<proteinExistence type="predicted"/>
<dbReference type="EMBL" id="CM055742">
    <property type="protein sequence ID" value="KAJ8000448.1"/>
    <property type="molecule type" value="Genomic_DNA"/>
</dbReference>
<sequence length="1555" mass="172964">MDEPQPEAEDFGTSSRWRCSALEAVLSSCCPAHRALLQQVLRFAHQQHHLSLAYRDVHRRPVPPPGPLCCHLVAKPLDATASPHHSAFPFIGCRSATGAPSGVRGCCCVQRCRLPAVCICLNSLHCLSCQSLGHVCSSTASSLCPASSLYPLASVCCPHPKPRPCTSCCPERTSLTSLTNAPQGGGRECPVLKREQSRSPSPPPLSPMPSDMQQEEERPPCLHPHQEECPIETPGEGQQAAGSSIGLQDLVERFSQKLKTIRPQEKDLNSGLVSHNLEKTNQIVAESQNLDKTNQIVAESQVNTHLSDIINTVLRTGSGNDYSLSDMLHRHESNGKQSPQTRSRRRQEAKAAMTTDKPSTRRHIVLVKRDLARLDESLGRKRLLLVRSQTATPEPTPVMEEKAGVERVKEIREAGLEEMVLGVAEKVEREAGLEEKVLGVVEREAGVEEKVYHLQENPIGRVMSCQESRRRKRREMEKEMGETLGSTHDVSSVSDRISTPQTSGRTRSSRSPPQPGETSGIGNSREANKMSSKEVWSMSVEEVVKSFEAGRSRRKIIPPQRFASYVTEPRKMYFAACFSESIFSAQRTTVDQPQAPLHTPTTTHIASVADTATNLATTKDDLHLGSSIEIGRGACRTKARGQSSVSRSQGQVTPVTANSSQKQSPSKHLFQNRGDVMEAAGGPYRCLRSSPVKPCRSGSQSTRPPGEVFTEPLTEQLTEPLSQPMYTGPKPHLRCTPQYSSPIKLMFVTAVVGENGVRGEGGSPPKNSPLSMNASPPIHESTPLKRRPGRPKKLGPQLEKKAKRPIGRPPKQKGVDQSEGSRKDGRDQSSCSSVDWIGPARPGYQGTNLPNRNLMITVVYGRSRRTKRTVSEDAAHLQVTQQQGDAQSQPRNYRANPEKRSFPATIKEQMEDFILPVKERKFIPNALHTSKSNIKYQKLKHVSAMRRPGRPAKVKISGISVTVTTVSPRQRKIHMNRTDSVRKSIETHHRKKALLPKPCLSKEPMTISAPLSEDVAQTHETEELKDSEFKPQNQTTSPLAVRHSVRVRKPSVYLLHSVATSSSRSRSHSTALLRRSRQLLLSKASSEGSQRRRLEEAATQKELHTLGPKVQHSGREDGSEGQRMMCEELQQVAEMSVESIFLPSDSEALRWWPVSSDQESLNEELARRINLMSHSWISSTTVPHTTRSGTAKQRLNGLSSWMPSEASAVRLLFDRCCSVEKLASWFMQTTETQSLGIVKKTSSRNPYELLHYACSTTRGSVCPSPQADRLRKHVKKFAKAVPKSPAQLHLAQKTLRHGKLNAKRCLFTPRLMPDLPHQSTPWRTGLVLGAYRTTLLRVKDKFLPRSARMNRANQLRYSQAVWTRRRQVAAAGSELGQVRPSAQTRKELPEPPEHHHNPLAISSPETLTTLVGPTQQGATKQMRLRSKAWSPETLQECRVFLKKINSPDTESVAEEWGVCTVELDEIDCTNGSRQEEEPGKMGRKKRTRKVLLEESSCLEQLETENQEQDQARNRRSKRKSPRNTMRQSSPSPKVMRQSRGKGLTGPRWRDFVLGT</sequence>
<protein>
    <submittedName>
        <fullName evidence="1">Uncharacterized protein</fullName>
    </submittedName>
</protein>
<name>A0ACC2G9M9_DALPE</name>
<gene>
    <name evidence="1" type="ORF">DPEC_G00180230</name>
</gene>
<dbReference type="Proteomes" id="UP001157502">
    <property type="component" value="Chromosome 15"/>
</dbReference>
<evidence type="ECO:0000313" key="2">
    <source>
        <dbReference type="Proteomes" id="UP001157502"/>
    </source>
</evidence>
<organism evidence="1 2">
    <name type="scientific">Dallia pectoralis</name>
    <name type="common">Alaska blackfish</name>
    <dbReference type="NCBI Taxonomy" id="75939"/>
    <lineage>
        <taxon>Eukaryota</taxon>
        <taxon>Metazoa</taxon>
        <taxon>Chordata</taxon>
        <taxon>Craniata</taxon>
        <taxon>Vertebrata</taxon>
        <taxon>Euteleostomi</taxon>
        <taxon>Actinopterygii</taxon>
        <taxon>Neopterygii</taxon>
        <taxon>Teleostei</taxon>
        <taxon>Protacanthopterygii</taxon>
        <taxon>Esociformes</taxon>
        <taxon>Umbridae</taxon>
        <taxon>Dallia</taxon>
    </lineage>
</organism>
<keyword evidence="2" id="KW-1185">Reference proteome</keyword>
<comment type="caution">
    <text evidence="1">The sequence shown here is derived from an EMBL/GenBank/DDBJ whole genome shotgun (WGS) entry which is preliminary data.</text>
</comment>
<reference evidence="1" key="1">
    <citation type="submission" date="2021-05" db="EMBL/GenBank/DDBJ databases">
        <authorList>
            <person name="Pan Q."/>
            <person name="Jouanno E."/>
            <person name="Zahm M."/>
            <person name="Klopp C."/>
            <person name="Cabau C."/>
            <person name="Louis A."/>
            <person name="Berthelot C."/>
            <person name="Parey E."/>
            <person name="Roest Crollius H."/>
            <person name="Montfort J."/>
            <person name="Robinson-Rechavi M."/>
            <person name="Bouchez O."/>
            <person name="Lampietro C."/>
            <person name="Lopez Roques C."/>
            <person name="Donnadieu C."/>
            <person name="Postlethwait J."/>
            <person name="Bobe J."/>
            <person name="Dillon D."/>
            <person name="Chandos A."/>
            <person name="von Hippel F."/>
            <person name="Guiguen Y."/>
        </authorList>
    </citation>
    <scope>NUCLEOTIDE SEQUENCE</scope>
    <source>
        <strain evidence="1">YG-Jan2019</strain>
    </source>
</reference>
<evidence type="ECO:0000313" key="1">
    <source>
        <dbReference type="EMBL" id="KAJ8000448.1"/>
    </source>
</evidence>